<dbReference type="Proteomes" id="UP000824469">
    <property type="component" value="Unassembled WGS sequence"/>
</dbReference>
<dbReference type="EMBL" id="JAHRHJ020000003">
    <property type="protein sequence ID" value="KAH9322199.1"/>
    <property type="molecule type" value="Genomic_DNA"/>
</dbReference>
<gene>
    <name evidence="2" type="ORF">KI387_016838</name>
</gene>
<keyword evidence="3" id="KW-1185">Reference proteome</keyword>
<evidence type="ECO:0000313" key="3">
    <source>
        <dbReference type="Proteomes" id="UP000824469"/>
    </source>
</evidence>
<reference evidence="2 3" key="1">
    <citation type="journal article" date="2021" name="Nat. Plants">
        <title>The Taxus genome provides insights into paclitaxel biosynthesis.</title>
        <authorList>
            <person name="Xiong X."/>
            <person name="Gou J."/>
            <person name="Liao Q."/>
            <person name="Li Y."/>
            <person name="Zhou Q."/>
            <person name="Bi G."/>
            <person name="Li C."/>
            <person name="Du R."/>
            <person name="Wang X."/>
            <person name="Sun T."/>
            <person name="Guo L."/>
            <person name="Liang H."/>
            <person name="Lu P."/>
            <person name="Wu Y."/>
            <person name="Zhang Z."/>
            <person name="Ro D.K."/>
            <person name="Shang Y."/>
            <person name="Huang S."/>
            <person name="Yan J."/>
        </authorList>
    </citation>
    <scope>NUCLEOTIDE SEQUENCE [LARGE SCALE GENOMIC DNA]</scope>
    <source>
        <strain evidence="2">Ta-2019</strain>
    </source>
</reference>
<sequence length="138" mass="15290">MGICGLVFGFLFGLVMSLPLPILEEHEGSLPFPFAPSARLTNLSISQGPGKLVPHFNHLVFNYSAILAPHVTKFTITLYLPQQQVDKHYAASIDSMPLKSGVESPLLKLGKRGETITYQIFVTAINHRPSMYLLLARR</sequence>
<name>A0AA38GHY3_TAXCH</name>
<feature type="non-terminal residue" evidence="2">
    <location>
        <position position="1"/>
    </location>
</feature>
<evidence type="ECO:0000313" key="2">
    <source>
        <dbReference type="EMBL" id="KAH9322199.1"/>
    </source>
</evidence>
<proteinExistence type="predicted"/>
<dbReference type="AlphaFoldDB" id="A0AA38GHY3"/>
<evidence type="ECO:0000256" key="1">
    <source>
        <dbReference type="SAM" id="SignalP"/>
    </source>
</evidence>
<keyword evidence="1" id="KW-0732">Signal</keyword>
<protein>
    <submittedName>
        <fullName evidence="2">Uncharacterized protein</fullName>
    </submittedName>
</protein>
<feature type="signal peptide" evidence="1">
    <location>
        <begin position="1"/>
        <end position="17"/>
    </location>
</feature>
<comment type="caution">
    <text evidence="2">The sequence shown here is derived from an EMBL/GenBank/DDBJ whole genome shotgun (WGS) entry which is preliminary data.</text>
</comment>
<feature type="chain" id="PRO_5041438926" evidence="1">
    <location>
        <begin position="18"/>
        <end position="138"/>
    </location>
</feature>
<organism evidence="2 3">
    <name type="scientific">Taxus chinensis</name>
    <name type="common">Chinese yew</name>
    <name type="synonym">Taxus wallichiana var. chinensis</name>
    <dbReference type="NCBI Taxonomy" id="29808"/>
    <lineage>
        <taxon>Eukaryota</taxon>
        <taxon>Viridiplantae</taxon>
        <taxon>Streptophyta</taxon>
        <taxon>Embryophyta</taxon>
        <taxon>Tracheophyta</taxon>
        <taxon>Spermatophyta</taxon>
        <taxon>Pinopsida</taxon>
        <taxon>Pinidae</taxon>
        <taxon>Conifers II</taxon>
        <taxon>Cupressales</taxon>
        <taxon>Taxaceae</taxon>
        <taxon>Taxus</taxon>
    </lineage>
</organism>
<accession>A0AA38GHY3</accession>